<evidence type="ECO:0000256" key="6">
    <source>
        <dbReference type="SAM" id="Phobius"/>
    </source>
</evidence>
<feature type="transmembrane region" description="Helical" evidence="6">
    <location>
        <begin position="79"/>
        <end position="98"/>
    </location>
</feature>
<keyword evidence="3 6" id="KW-0812">Transmembrane</keyword>
<evidence type="ECO:0000256" key="3">
    <source>
        <dbReference type="ARBA" id="ARBA00022692"/>
    </source>
</evidence>
<dbReference type="PANTHER" id="PTHR13353">
    <property type="entry name" value="TRANSMEMBRANE PROTEIN 19"/>
    <property type="match status" value="1"/>
</dbReference>
<feature type="transmembrane region" description="Helical" evidence="6">
    <location>
        <begin position="104"/>
        <end position="123"/>
    </location>
</feature>
<dbReference type="GO" id="GO:0016020">
    <property type="term" value="C:membrane"/>
    <property type="evidence" value="ECO:0007669"/>
    <property type="project" value="UniProtKB-SubCell"/>
</dbReference>
<evidence type="ECO:0000256" key="2">
    <source>
        <dbReference type="ARBA" id="ARBA00009012"/>
    </source>
</evidence>
<name>A0A1H0B851_9BACI</name>
<proteinExistence type="inferred from homology"/>
<evidence type="ECO:0000313" key="8">
    <source>
        <dbReference type="Proteomes" id="UP000198778"/>
    </source>
</evidence>
<evidence type="ECO:0000313" key="7">
    <source>
        <dbReference type="EMBL" id="SDN41845.1"/>
    </source>
</evidence>
<keyword evidence="4 6" id="KW-1133">Transmembrane helix</keyword>
<keyword evidence="5 6" id="KW-0472">Membrane</keyword>
<dbReference type="PANTHER" id="PTHR13353:SF5">
    <property type="entry name" value="TRANSMEMBRANE PROTEIN 19"/>
    <property type="match status" value="1"/>
</dbReference>
<dbReference type="Pfam" id="PF01940">
    <property type="entry name" value="DUF92"/>
    <property type="match status" value="1"/>
</dbReference>
<dbReference type="AlphaFoldDB" id="A0A1H0B851"/>
<keyword evidence="8" id="KW-1185">Reference proteome</keyword>
<dbReference type="InterPro" id="IPR002794">
    <property type="entry name" value="DUF92_TMEM19"/>
</dbReference>
<organism evidence="7 8">
    <name type="scientific">Alkalicoccus daliensis</name>
    <dbReference type="NCBI Taxonomy" id="745820"/>
    <lineage>
        <taxon>Bacteria</taxon>
        <taxon>Bacillati</taxon>
        <taxon>Bacillota</taxon>
        <taxon>Bacilli</taxon>
        <taxon>Bacillales</taxon>
        <taxon>Bacillaceae</taxon>
        <taxon>Alkalicoccus</taxon>
    </lineage>
</organism>
<dbReference type="RefSeq" id="WP_175444167.1">
    <property type="nucleotide sequence ID" value="NZ_FNIL01000001.1"/>
</dbReference>
<feature type="transmembrane region" description="Helical" evidence="6">
    <location>
        <begin position="237"/>
        <end position="257"/>
    </location>
</feature>
<protein>
    <submittedName>
        <fullName evidence="7">TIGR00297 family protein</fullName>
    </submittedName>
</protein>
<reference evidence="8" key="1">
    <citation type="submission" date="2016-10" db="EMBL/GenBank/DDBJ databases">
        <authorList>
            <person name="Varghese N."/>
            <person name="Submissions S."/>
        </authorList>
    </citation>
    <scope>NUCLEOTIDE SEQUENCE [LARGE SCALE GENOMIC DNA]</scope>
    <source>
        <strain evidence="8">CGMCC 1.10369</strain>
    </source>
</reference>
<dbReference type="EMBL" id="FNIL01000001">
    <property type="protein sequence ID" value="SDN41845.1"/>
    <property type="molecule type" value="Genomic_DNA"/>
</dbReference>
<sequence length="258" mass="26877">MDLILYGIVGAAAFTAWKANSLTSSGAGAALIVGTLSAAAFHWTGLLVLGAFFIPAVLLEKFLKVNDKVEEKGSKRDALQVLANGGPSGLAAMLFLLYPHPAFLGGFITGFAAAAADTWASTIGKRSKKQPKRIFTSQSAAKGISGGVTTAGHAAAFAGSGITVLAAYITHDTGLSLWLLTTFVVVGFSGQIGDAWMGDRWQSLYQCNVCCAVTEKTQHCGEKPVLIKGKTFISNDIVNLVTVFLAAVLGGIITMLFT</sequence>
<accession>A0A1H0B851</accession>
<comment type="subcellular location">
    <subcellularLocation>
        <location evidence="1">Membrane</location>
        <topology evidence="1">Multi-pass membrane protein</topology>
    </subcellularLocation>
</comment>
<evidence type="ECO:0000256" key="5">
    <source>
        <dbReference type="ARBA" id="ARBA00023136"/>
    </source>
</evidence>
<feature type="transmembrane region" description="Helical" evidence="6">
    <location>
        <begin position="144"/>
        <end position="169"/>
    </location>
</feature>
<dbReference type="STRING" id="745820.SAMN04488053_101792"/>
<feature type="transmembrane region" description="Helical" evidence="6">
    <location>
        <begin position="31"/>
        <end position="58"/>
    </location>
</feature>
<dbReference type="Proteomes" id="UP000198778">
    <property type="component" value="Unassembled WGS sequence"/>
</dbReference>
<evidence type="ECO:0000256" key="4">
    <source>
        <dbReference type="ARBA" id="ARBA00022989"/>
    </source>
</evidence>
<feature type="transmembrane region" description="Helical" evidence="6">
    <location>
        <begin position="175"/>
        <end position="196"/>
    </location>
</feature>
<evidence type="ECO:0000256" key="1">
    <source>
        <dbReference type="ARBA" id="ARBA00004141"/>
    </source>
</evidence>
<comment type="similarity">
    <text evidence="2">Belongs to the TMEM19 family.</text>
</comment>
<gene>
    <name evidence="7" type="ORF">SAMN04488053_101792</name>
</gene>